<reference evidence="5 6" key="1">
    <citation type="submission" date="2019-11" db="EMBL/GenBank/DDBJ databases">
        <authorList>
            <person name="Zheng R.K."/>
            <person name="Sun C.M."/>
        </authorList>
    </citation>
    <scope>NUCLEOTIDE SEQUENCE [LARGE SCALE GENOMIC DNA]</scope>
    <source>
        <strain evidence="5 6">WC007</strain>
    </source>
</reference>
<dbReference type="SUPFAM" id="SSF53383">
    <property type="entry name" value="PLP-dependent transferases"/>
    <property type="match status" value="1"/>
</dbReference>
<comment type="cofactor">
    <cofactor evidence="1 4">
        <name>pyridoxal 5'-phosphate</name>
        <dbReference type="ChEBI" id="CHEBI:597326"/>
    </cofactor>
</comment>
<evidence type="ECO:0000256" key="3">
    <source>
        <dbReference type="PIRSR" id="PIRSR001434-2"/>
    </source>
</evidence>
<keyword evidence="6" id="KW-1185">Reference proteome</keyword>
<dbReference type="KEGG" id="mcos:GM418_24050"/>
<sequence>MNKNWKPETMISHFAEDRQKYEGAVVPPIFQNTLFTFENWEAIDAAFDDRINTAIYSRGKNPGVDIVEKKLAQFAGGEKARLFASGMAAITAAVMHCISAGDHIIAIKNIYGPANNLISVYLKKKMGVETTFVSGNDVEEFRNAIKPNTKLIYLESPSSAIFSIQDIKSICILAKSRDIKTIIDNTWASPVFQKPLEMGVDLEIHSCSKYIGGHSDVVAGLIVGSAKEIDSIIVNEFELLGGKIAPIEAWLLMRSLRTLPLRMKAHQENAIKVAEFLEAHAKVAVVNYPGLQSFPQHQLAKKQMSGYSGLMSFKLKASDLSQIKTFFNSLQIFKIGVSWGGHESLIYAPAISYLKELSPEQFDRLGISLGDMRISVGLENADDLIGDLSLALNTIK</sequence>
<evidence type="ECO:0000313" key="5">
    <source>
        <dbReference type="EMBL" id="QGY46620.1"/>
    </source>
</evidence>
<dbReference type="RefSeq" id="WP_158869748.1">
    <property type="nucleotide sequence ID" value="NZ_CP046401.1"/>
</dbReference>
<name>A0A6I6JZM1_9BACT</name>
<organism evidence="5 6">
    <name type="scientific">Maribellus comscasis</name>
    <dbReference type="NCBI Taxonomy" id="2681766"/>
    <lineage>
        <taxon>Bacteria</taxon>
        <taxon>Pseudomonadati</taxon>
        <taxon>Bacteroidota</taxon>
        <taxon>Bacteroidia</taxon>
        <taxon>Marinilabiliales</taxon>
        <taxon>Prolixibacteraceae</taxon>
        <taxon>Maribellus</taxon>
    </lineage>
</organism>
<gene>
    <name evidence="5" type="ORF">GM418_24050</name>
</gene>
<dbReference type="Gene3D" id="3.40.640.10">
    <property type="entry name" value="Type I PLP-dependent aspartate aminotransferase-like (Major domain)"/>
    <property type="match status" value="1"/>
</dbReference>
<feature type="modified residue" description="N6-(pyridoxal phosphate)lysine" evidence="3">
    <location>
        <position position="209"/>
    </location>
</feature>
<dbReference type="FunFam" id="3.40.640.10:FF:000046">
    <property type="entry name" value="Cystathionine gamma-lyase"/>
    <property type="match status" value="1"/>
</dbReference>
<dbReference type="GO" id="GO:0005737">
    <property type="term" value="C:cytoplasm"/>
    <property type="evidence" value="ECO:0007669"/>
    <property type="project" value="TreeGrafter"/>
</dbReference>
<dbReference type="PANTHER" id="PTHR11808">
    <property type="entry name" value="TRANS-SULFURATION ENZYME FAMILY MEMBER"/>
    <property type="match status" value="1"/>
</dbReference>
<dbReference type="Pfam" id="PF01053">
    <property type="entry name" value="Cys_Met_Meta_PP"/>
    <property type="match status" value="1"/>
</dbReference>
<dbReference type="EMBL" id="CP046401">
    <property type="protein sequence ID" value="QGY46620.1"/>
    <property type="molecule type" value="Genomic_DNA"/>
</dbReference>
<accession>A0A6I6JZM1</accession>
<keyword evidence="5" id="KW-0808">Transferase</keyword>
<dbReference type="InterPro" id="IPR000277">
    <property type="entry name" value="Cys/Met-Metab_PyrdxlP-dep_enz"/>
</dbReference>
<dbReference type="PANTHER" id="PTHR11808:SF80">
    <property type="entry name" value="CYSTATHIONINE GAMMA-LYASE"/>
    <property type="match status" value="1"/>
</dbReference>
<dbReference type="GO" id="GO:0019346">
    <property type="term" value="P:transsulfuration"/>
    <property type="evidence" value="ECO:0007669"/>
    <property type="project" value="InterPro"/>
</dbReference>
<evidence type="ECO:0000256" key="4">
    <source>
        <dbReference type="RuleBase" id="RU362118"/>
    </source>
</evidence>
<dbReference type="Gene3D" id="3.90.1150.10">
    <property type="entry name" value="Aspartate Aminotransferase, domain 1"/>
    <property type="match status" value="1"/>
</dbReference>
<dbReference type="PIRSF" id="PIRSF001434">
    <property type="entry name" value="CGS"/>
    <property type="match status" value="1"/>
</dbReference>
<dbReference type="GO" id="GO:0008483">
    <property type="term" value="F:transaminase activity"/>
    <property type="evidence" value="ECO:0007669"/>
    <property type="project" value="UniProtKB-KW"/>
</dbReference>
<keyword evidence="2 3" id="KW-0663">Pyridoxal phosphate</keyword>
<evidence type="ECO:0000256" key="2">
    <source>
        <dbReference type="ARBA" id="ARBA00022898"/>
    </source>
</evidence>
<evidence type="ECO:0000313" key="6">
    <source>
        <dbReference type="Proteomes" id="UP000428260"/>
    </source>
</evidence>
<dbReference type="GO" id="GO:0030170">
    <property type="term" value="F:pyridoxal phosphate binding"/>
    <property type="evidence" value="ECO:0007669"/>
    <property type="project" value="InterPro"/>
</dbReference>
<dbReference type="InterPro" id="IPR015421">
    <property type="entry name" value="PyrdxlP-dep_Trfase_major"/>
</dbReference>
<protein>
    <submittedName>
        <fullName evidence="5">Aminotransferase class V-fold PLP-dependent enzyme</fullName>
    </submittedName>
</protein>
<dbReference type="Proteomes" id="UP000428260">
    <property type="component" value="Chromosome"/>
</dbReference>
<evidence type="ECO:0000256" key="1">
    <source>
        <dbReference type="ARBA" id="ARBA00001933"/>
    </source>
</evidence>
<dbReference type="InterPro" id="IPR015422">
    <property type="entry name" value="PyrdxlP-dep_Trfase_small"/>
</dbReference>
<proteinExistence type="inferred from homology"/>
<dbReference type="InterPro" id="IPR015424">
    <property type="entry name" value="PyrdxlP-dep_Trfase"/>
</dbReference>
<dbReference type="CDD" id="cd00614">
    <property type="entry name" value="CGS_like"/>
    <property type="match status" value="1"/>
</dbReference>
<dbReference type="GO" id="GO:0016846">
    <property type="term" value="F:carbon-sulfur lyase activity"/>
    <property type="evidence" value="ECO:0007669"/>
    <property type="project" value="TreeGrafter"/>
</dbReference>
<keyword evidence="5" id="KW-0032">Aminotransferase</keyword>
<comment type="similarity">
    <text evidence="4">Belongs to the trans-sulfuration enzymes family.</text>
</comment>
<dbReference type="AlphaFoldDB" id="A0A6I6JZM1"/>